<dbReference type="InterPro" id="IPR036397">
    <property type="entry name" value="RNaseH_sf"/>
</dbReference>
<dbReference type="Proteomes" id="UP000235965">
    <property type="component" value="Unassembled WGS sequence"/>
</dbReference>
<protein>
    <recommendedName>
        <fullName evidence="3">Tc1-like transposase DDE domain-containing protein</fullName>
    </recommendedName>
</protein>
<dbReference type="EMBL" id="NEVH01009382">
    <property type="protein sequence ID" value="PNF33229.1"/>
    <property type="molecule type" value="Genomic_DNA"/>
</dbReference>
<reference evidence="1 2" key="1">
    <citation type="submission" date="2017-12" db="EMBL/GenBank/DDBJ databases">
        <title>Hemimetabolous genomes reveal molecular basis of termite eusociality.</title>
        <authorList>
            <person name="Harrison M.C."/>
            <person name="Jongepier E."/>
            <person name="Robertson H.M."/>
            <person name="Arning N."/>
            <person name="Bitard-Feildel T."/>
            <person name="Chao H."/>
            <person name="Childers C.P."/>
            <person name="Dinh H."/>
            <person name="Doddapaneni H."/>
            <person name="Dugan S."/>
            <person name="Gowin J."/>
            <person name="Greiner C."/>
            <person name="Han Y."/>
            <person name="Hu H."/>
            <person name="Hughes D.S.T."/>
            <person name="Huylmans A.-K."/>
            <person name="Kemena C."/>
            <person name="Kremer L.P.M."/>
            <person name="Lee S.L."/>
            <person name="Lopez-Ezquerra A."/>
            <person name="Mallet L."/>
            <person name="Monroy-Kuhn J.M."/>
            <person name="Moser A."/>
            <person name="Murali S.C."/>
            <person name="Muzny D.M."/>
            <person name="Otani S."/>
            <person name="Piulachs M.-D."/>
            <person name="Poelchau M."/>
            <person name="Qu J."/>
            <person name="Schaub F."/>
            <person name="Wada-Katsumata A."/>
            <person name="Worley K.C."/>
            <person name="Xie Q."/>
            <person name="Ylla G."/>
            <person name="Poulsen M."/>
            <person name="Gibbs R.A."/>
            <person name="Schal C."/>
            <person name="Richards S."/>
            <person name="Belles X."/>
            <person name="Korb J."/>
            <person name="Bornberg-Bauer E."/>
        </authorList>
    </citation>
    <scope>NUCLEOTIDE SEQUENCE [LARGE SCALE GENOMIC DNA]</scope>
    <source>
        <tissue evidence="1">Whole body</tissue>
    </source>
</reference>
<sequence length="357" mass="41685">MAHRQWHGTIHSEAREVIANIVEICNEEELSKHLLLLLPKATERAAVYAGVSYATVKNIRKEDKKRKENDANRWLQSPGKKRRHISRSVVCVDDFDICIIRNEIHNFYIQEKRVPTIPKLLPIIKSKISFPWGGTSLRRIIKSMGFRWRRCQSKRKILIERQDIVNWRSKYLVKIKQYREEGRSIVYIDETWVDSNLTLIILHAGFIPEAKLFYKAGGATDNAPYHCVQIDKPPMPYSLKKDMISWLRHKGVDCNESMWKNDLYNQILSLKPKEKVFKINSILSGHGHSVIRLPLYMCDLDPIELAWAKIKWIVREHNETADLSLAKLLEVTNEAIQEVTADDWAGFCHHVESQEKR</sequence>
<keyword evidence="2" id="KW-1185">Reference proteome</keyword>
<dbReference type="Gene3D" id="3.30.420.10">
    <property type="entry name" value="Ribonuclease H-like superfamily/Ribonuclease H"/>
    <property type="match status" value="1"/>
</dbReference>
<name>A0A2J7QXC7_9NEOP</name>
<dbReference type="AlphaFoldDB" id="A0A2J7QXC7"/>
<evidence type="ECO:0008006" key="3">
    <source>
        <dbReference type="Google" id="ProtNLM"/>
    </source>
</evidence>
<comment type="caution">
    <text evidence="1">The sequence shown here is derived from an EMBL/GenBank/DDBJ whole genome shotgun (WGS) entry which is preliminary data.</text>
</comment>
<dbReference type="OrthoDB" id="2266637at2759"/>
<dbReference type="InParanoid" id="A0A2J7QXC7"/>
<gene>
    <name evidence="1" type="ORF">B7P43_G11383</name>
</gene>
<evidence type="ECO:0000313" key="2">
    <source>
        <dbReference type="Proteomes" id="UP000235965"/>
    </source>
</evidence>
<dbReference type="PANTHER" id="PTHR33939">
    <property type="entry name" value="PROTEIN CBG22215"/>
    <property type="match status" value="1"/>
</dbReference>
<evidence type="ECO:0000313" key="1">
    <source>
        <dbReference type="EMBL" id="PNF33229.1"/>
    </source>
</evidence>
<organism evidence="1 2">
    <name type="scientific">Cryptotermes secundus</name>
    <dbReference type="NCBI Taxonomy" id="105785"/>
    <lineage>
        <taxon>Eukaryota</taxon>
        <taxon>Metazoa</taxon>
        <taxon>Ecdysozoa</taxon>
        <taxon>Arthropoda</taxon>
        <taxon>Hexapoda</taxon>
        <taxon>Insecta</taxon>
        <taxon>Pterygota</taxon>
        <taxon>Neoptera</taxon>
        <taxon>Polyneoptera</taxon>
        <taxon>Dictyoptera</taxon>
        <taxon>Blattodea</taxon>
        <taxon>Blattoidea</taxon>
        <taxon>Termitoidae</taxon>
        <taxon>Kalotermitidae</taxon>
        <taxon>Cryptotermitinae</taxon>
        <taxon>Cryptotermes</taxon>
    </lineage>
</organism>
<dbReference type="PANTHER" id="PTHR33939:SF1">
    <property type="entry name" value="DUF4371 DOMAIN-CONTAINING PROTEIN"/>
    <property type="match status" value="1"/>
</dbReference>
<dbReference type="GO" id="GO:0003676">
    <property type="term" value="F:nucleic acid binding"/>
    <property type="evidence" value="ECO:0007669"/>
    <property type="project" value="InterPro"/>
</dbReference>
<proteinExistence type="predicted"/>
<accession>A0A2J7QXC7</accession>